<dbReference type="Proteomes" id="UP000014070">
    <property type="component" value="Chromosome"/>
</dbReference>
<keyword evidence="4 5" id="KW-0472">Membrane</keyword>
<dbReference type="PANTHER" id="PTHR43373:SF1">
    <property type="entry name" value="NA(+)_H(+) ANTIPORTER SUBUNIT A"/>
    <property type="match status" value="1"/>
</dbReference>
<keyword evidence="9" id="KW-1185">Reference proteome</keyword>
<feature type="transmembrane region" description="Helical" evidence="5">
    <location>
        <begin position="303"/>
        <end position="324"/>
    </location>
</feature>
<evidence type="ECO:0000256" key="1">
    <source>
        <dbReference type="ARBA" id="ARBA00004141"/>
    </source>
</evidence>
<dbReference type="Pfam" id="PF00361">
    <property type="entry name" value="Proton_antipo_M"/>
    <property type="match status" value="1"/>
</dbReference>
<dbReference type="PRINTS" id="PR01434">
    <property type="entry name" value="NADHDHGNASE5"/>
</dbReference>
<dbReference type="KEGG" id="mer:MMINT_01030"/>
<feature type="transmembrane region" description="Helical" evidence="5">
    <location>
        <begin position="90"/>
        <end position="108"/>
    </location>
</feature>
<dbReference type="InterPro" id="IPR001750">
    <property type="entry name" value="ND/Mrp_TM"/>
</dbReference>
<accession>R9T764</accession>
<dbReference type="STRING" id="1295009.MMINT_01030"/>
<feature type="transmembrane region" description="Helical" evidence="5">
    <location>
        <begin position="64"/>
        <end position="83"/>
    </location>
</feature>
<feature type="transmembrane region" description="Helical" evidence="5">
    <location>
        <begin position="356"/>
        <end position="379"/>
    </location>
</feature>
<evidence type="ECO:0000256" key="5">
    <source>
        <dbReference type="SAM" id="Phobius"/>
    </source>
</evidence>
<feature type="transmembrane region" description="Helical" evidence="5">
    <location>
        <begin position="201"/>
        <end position="222"/>
    </location>
</feature>
<feature type="transmembrane region" description="Helical" evidence="5">
    <location>
        <begin position="331"/>
        <end position="350"/>
    </location>
</feature>
<keyword evidence="2 5" id="KW-0812">Transmembrane</keyword>
<feature type="transmembrane region" description="Helical" evidence="5">
    <location>
        <begin position="520"/>
        <end position="541"/>
    </location>
</feature>
<dbReference type="Pfam" id="PF00662">
    <property type="entry name" value="Proton_antipo_N"/>
    <property type="match status" value="1"/>
</dbReference>
<feature type="transmembrane region" description="Helical" evidence="5">
    <location>
        <begin position="173"/>
        <end position="189"/>
    </location>
</feature>
<feature type="transmembrane region" description="Helical" evidence="5">
    <location>
        <begin position="151"/>
        <end position="167"/>
    </location>
</feature>
<dbReference type="InParanoid" id="R9T764"/>
<dbReference type="HOGENOM" id="CLU_013183_0_0_2"/>
<comment type="subcellular location">
    <subcellularLocation>
        <location evidence="1">Membrane</location>
        <topology evidence="1">Multi-pass membrane protein</topology>
    </subcellularLocation>
</comment>
<evidence type="ECO:0000256" key="4">
    <source>
        <dbReference type="ARBA" id="ARBA00023136"/>
    </source>
</evidence>
<reference evidence="8 9" key="1">
    <citation type="journal article" date="2013" name="Genome Announc.">
        <title>Genome sequence of 'Candidatus Methanomassiliicoccus intestinalis' Issoire-Mx1, a third thermoplasmatales-related methanogenic archaeon from human feces.</title>
        <authorList>
            <person name="Borrel G."/>
            <person name="Harris H.M."/>
            <person name="Parisot N."/>
            <person name="Gaci N."/>
            <person name="Tottey W."/>
            <person name="Mihajlovski A."/>
            <person name="Deane J."/>
            <person name="Gribaldo S."/>
            <person name="Bardot O."/>
            <person name="Peyretaillade E."/>
            <person name="Peyret P."/>
            <person name="O'Toole P.W."/>
            <person name="Brugere J.F."/>
        </authorList>
    </citation>
    <scope>NUCLEOTIDE SEQUENCE [LARGE SCALE GENOMIC DNA]</scope>
    <source>
        <strain evidence="8 9">Issoire-Mx1</strain>
    </source>
</reference>
<evidence type="ECO:0000313" key="8">
    <source>
        <dbReference type="EMBL" id="AGN25511.1"/>
    </source>
</evidence>
<evidence type="ECO:0000313" key="9">
    <source>
        <dbReference type="Proteomes" id="UP000014070"/>
    </source>
</evidence>
<dbReference type="PANTHER" id="PTHR43373">
    <property type="entry name" value="NA(+)/H(+) ANTIPORTER SUBUNIT"/>
    <property type="match status" value="1"/>
</dbReference>
<feature type="transmembrane region" description="Helical" evidence="5">
    <location>
        <begin position="424"/>
        <end position="452"/>
    </location>
</feature>
<dbReference type="AlphaFoldDB" id="R9T764"/>
<feature type="transmembrane region" description="Helical" evidence="5">
    <location>
        <begin position="234"/>
        <end position="252"/>
    </location>
</feature>
<dbReference type="InterPro" id="IPR050616">
    <property type="entry name" value="CPA3_Na-H_Antiporter_A"/>
</dbReference>
<feature type="domain" description="NADH:quinone oxidoreductase/Mrp antiporter transmembrane" evidence="6">
    <location>
        <begin position="169"/>
        <end position="441"/>
    </location>
</feature>
<dbReference type="OrthoDB" id="371891at2157"/>
<dbReference type="EMBL" id="CP005934">
    <property type="protein sequence ID" value="AGN25511.1"/>
    <property type="molecule type" value="Genomic_DNA"/>
</dbReference>
<feature type="transmembrane region" description="Helical" evidence="5">
    <location>
        <begin position="120"/>
        <end position="139"/>
    </location>
</feature>
<keyword evidence="3 5" id="KW-1133">Transmembrane helix</keyword>
<feature type="transmembrane region" description="Helical" evidence="5">
    <location>
        <begin position="476"/>
        <end position="500"/>
    </location>
</feature>
<evidence type="ECO:0000256" key="3">
    <source>
        <dbReference type="ARBA" id="ARBA00022989"/>
    </source>
</evidence>
<feature type="transmembrane region" description="Helical" evidence="5">
    <location>
        <begin position="400"/>
        <end position="418"/>
    </location>
</feature>
<dbReference type="GO" id="GO:0016020">
    <property type="term" value="C:membrane"/>
    <property type="evidence" value="ECO:0007669"/>
    <property type="project" value="UniProtKB-SubCell"/>
</dbReference>
<gene>
    <name evidence="8" type="ORF">MMINT_01030</name>
</gene>
<dbReference type="InterPro" id="IPR001516">
    <property type="entry name" value="Proton_antipo_N"/>
</dbReference>
<dbReference type="GeneID" id="41322544"/>
<feature type="transmembrane region" description="Helical" evidence="5">
    <location>
        <begin position="273"/>
        <end position="291"/>
    </location>
</feature>
<dbReference type="RefSeq" id="WP_020448036.1">
    <property type="nucleotide sequence ID" value="NC_021353.1"/>
</dbReference>
<feature type="domain" description="NADH-Ubiquinone oxidoreductase (complex I) chain 5 N-terminal" evidence="7">
    <location>
        <begin position="114"/>
        <end position="152"/>
    </location>
</feature>
<feature type="transmembrane region" description="Helical" evidence="5">
    <location>
        <begin position="578"/>
        <end position="595"/>
    </location>
</feature>
<evidence type="ECO:0000256" key="2">
    <source>
        <dbReference type="ARBA" id="ARBA00022692"/>
    </source>
</evidence>
<feature type="transmembrane region" description="Helical" evidence="5">
    <location>
        <begin position="34"/>
        <end position="52"/>
    </location>
</feature>
<sequence length="596" mass="63736">MSFQEIAALMTIAVPLLAAVAAYTAGKSRKLHDLIYIAAIAISISSVTMVFGGLSRFTLSFPEFSWAVILGLEILLAGIFLYYAVRLKSMIIAAAAIIEIISSALSPWNAAPPLAVDSLSMVLILITSLLGSVILVYAVRYMRNDDRQREFFTTIFVFIAAMNGAVMANDSSWFILFWGVTSLCSFLLIKHPGTDESQKAARLALTINTAGGAALAVGMYLAVSYYNGESLESFSSASLAVPAIFLIAAAMTKSAQFPVESWLPGAMAAPVPVSALLHSSTMVNLGVYLLLRISQVFADSPALSAGVAFIGLISFVAAAVLAAAQSNAKRLLAYSTISNLGLIVMCAGIAQPHALMAAIVLLIYHALSKALLFLTVGSVKEKIGSEEIEDMRSLSGKSSFLTAALITGIVSITLPPFGMFASKWMIIGAASANPGIIIPLAIGLGITSLYYFKWIGVVISPTDPPVRDKQPKEYRFSITILLLSIIALSVSIIPLAQGIARAASKTFELSPDLFTLEVSGGLFPLVIILLVSIISFLAFFIPPKGRHIKGYACGESEEYLPTGEYYLNKKQQTVFKNFVYALSVFIFFLMVIVGVF</sequence>
<name>R9T764_METII</name>
<organism evidence="8 9">
    <name type="scientific">Methanomassiliicoccus intestinalis (strain Issoire-Mx1)</name>
    <dbReference type="NCBI Taxonomy" id="1295009"/>
    <lineage>
        <taxon>Archaea</taxon>
        <taxon>Methanobacteriati</taxon>
        <taxon>Thermoplasmatota</taxon>
        <taxon>Thermoplasmata</taxon>
        <taxon>Methanomassiliicoccales</taxon>
        <taxon>Methanomassiliicoccaceae</taxon>
        <taxon>Methanomassiliicoccus</taxon>
    </lineage>
</organism>
<feature type="transmembrane region" description="Helical" evidence="5">
    <location>
        <begin position="6"/>
        <end position="25"/>
    </location>
</feature>
<evidence type="ECO:0000259" key="6">
    <source>
        <dbReference type="Pfam" id="PF00361"/>
    </source>
</evidence>
<evidence type="ECO:0000259" key="7">
    <source>
        <dbReference type="Pfam" id="PF00662"/>
    </source>
</evidence>
<keyword evidence="8" id="KW-0830">Ubiquinone</keyword>
<protein>
    <submittedName>
        <fullName evidence="8">NADH/Ubiquinone/plastoquinone (Complex I)</fullName>
    </submittedName>
</protein>
<proteinExistence type="predicted"/>